<dbReference type="Pfam" id="PF14588">
    <property type="entry name" value="YjgF_endoribonc"/>
    <property type="match status" value="1"/>
</dbReference>
<dbReference type="InterPro" id="IPR035959">
    <property type="entry name" value="RutC-like_sf"/>
</dbReference>
<sequence length="170" mass="17694">MTGLSVTTFSAQPAATAPSPYERLKSLGIVLPPAPAPIANFVTHVREGNLLYLSGQGPREADGHLHSGKVGADVTVDDAYHHARLTGINLLAVMQDALGDLTKVKRVVKLLGMVNAVPEFADHPSVINGCSDLLVDVFGAAGQHARSAVGFGSLPGNITVEIEAIVALRD</sequence>
<dbReference type="PANTHER" id="PTHR43760">
    <property type="entry name" value="ENDORIBONUCLEASE-RELATED"/>
    <property type="match status" value="1"/>
</dbReference>
<dbReference type="CDD" id="cd02199">
    <property type="entry name" value="YjgF_YER057c_UK114_like_1"/>
    <property type="match status" value="1"/>
</dbReference>
<proteinExistence type="predicted"/>
<dbReference type="InterPro" id="IPR013813">
    <property type="entry name" value="Endoribo_LPSP/chorism_mut-like"/>
</dbReference>
<feature type="domain" description="Endoribonuclease L-PSP/chorismate mutase-like" evidence="1">
    <location>
        <begin position="23"/>
        <end position="150"/>
    </location>
</feature>
<comment type="caution">
    <text evidence="2">The sequence shown here is derived from an EMBL/GenBank/DDBJ whole genome shotgun (WGS) entry which is preliminary data.</text>
</comment>
<dbReference type="RefSeq" id="WP_128442187.1">
    <property type="nucleotide sequence ID" value="NZ_SBIP01000001.1"/>
</dbReference>
<dbReference type="SUPFAM" id="SSF55298">
    <property type="entry name" value="YjgF-like"/>
    <property type="match status" value="1"/>
</dbReference>
<evidence type="ECO:0000313" key="2">
    <source>
        <dbReference type="EMBL" id="RWX81917.1"/>
    </source>
</evidence>
<dbReference type="EMBL" id="SBIP01000001">
    <property type="protein sequence ID" value="RWX81917.1"/>
    <property type="molecule type" value="Genomic_DNA"/>
</dbReference>
<organism evidence="2 3">
    <name type="scientific">Neorhizobium lilium</name>
    <dbReference type="NCBI Taxonomy" id="2503024"/>
    <lineage>
        <taxon>Bacteria</taxon>
        <taxon>Pseudomonadati</taxon>
        <taxon>Pseudomonadota</taxon>
        <taxon>Alphaproteobacteria</taxon>
        <taxon>Hyphomicrobiales</taxon>
        <taxon>Rhizobiaceae</taxon>
        <taxon>Rhizobium/Agrobacterium group</taxon>
        <taxon>Neorhizobium</taxon>
    </lineage>
</organism>
<evidence type="ECO:0000313" key="3">
    <source>
        <dbReference type="Proteomes" id="UP000287687"/>
    </source>
</evidence>
<gene>
    <name evidence="2" type="ORF">EPK99_06055</name>
</gene>
<dbReference type="Proteomes" id="UP000287687">
    <property type="component" value="Unassembled WGS sequence"/>
</dbReference>
<dbReference type="Gene3D" id="3.30.1330.40">
    <property type="entry name" value="RutC-like"/>
    <property type="match status" value="1"/>
</dbReference>
<keyword evidence="3" id="KW-1185">Reference proteome</keyword>
<reference evidence="2 3" key="1">
    <citation type="submission" date="2019-01" db="EMBL/GenBank/DDBJ databases">
        <title>The draft genome of Rhizobium sp. 24NR.</title>
        <authorList>
            <person name="Liu L."/>
            <person name="Liang L."/>
            <person name="Shi S."/>
            <person name="Xu L."/>
            <person name="Wang X."/>
            <person name="Li L."/>
            <person name="Zhang X."/>
        </authorList>
    </citation>
    <scope>NUCLEOTIDE SEQUENCE [LARGE SCALE GENOMIC DNA]</scope>
    <source>
        <strain evidence="2 3">24NR</strain>
    </source>
</reference>
<accession>A0A3S3RM50</accession>
<name>A0A3S3RM50_9HYPH</name>
<evidence type="ECO:0000259" key="1">
    <source>
        <dbReference type="Pfam" id="PF14588"/>
    </source>
</evidence>
<dbReference type="OrthoDB" id="9806350at2"/>
<dbReference type="AlphaFoldDB" id="A0A3S3RM50"/>
<protein>
    <submittedName>
        <fullName evidence="2">RidA family protein</fullName>
    </submittedName>
</protein>
<dbReference type="PANTHER" id="PTHR43760:SF1">
    <property type="entry name" value="ENDORIBONUCLEASE L-PSP_CHORISMATE MUTASE-LIKE DOMAIN-CONTAINING PROTEIN"/>
    <property type="match status" value="1"/>
</dbReference>